<keyword evidence="2" id="KW-1185">Reference proteome</keyword>
<dbReference type="Proteomes" id="UP001139981">
    <property type="component" value="Unassembled WGS sequence"/>
</dbReference>
<comment type="caution">
    <text evidence="1">The sequence shown here is derived from an EMBL/GenBank/DDBJ whole genome shotgun (WGS) entry which is preliminary data.</text>
</comment>
<proteinExistence type="predicted"/>
<name>A0ACC1LT72_9FUNG</name>
<organism evidence="1 2">
    <name type="scientific">Coemansia aciculifera</name>
    <dbReference type="NCBI Taxonomy" id="417176"/>
    <lineage>
        <taxon>Eukaryota</taxon>
        <taxon>Fungi</taxon>
        <taxon>Fungi incertae sedis</taxon>
        <taxon>Zoopagomycota</taxon>
        <taxon>Kickxellomycotina</taxon>
        <taxon>Kickxellomycetes</taxon>
        <taxon>Kickxellales</taxon>
        <taxon>Kickxellaceae</taxon>
        <taxon>Coemansia</taxon>
    </lineage>
</organism>
<protein>
    <submittedName>
        <fullName evidence="1">Uncharacterized protein</fullName>
    </submittedName>
</protein>
<accession>A0ACC1LT72</accession>
<evidence type="ECO:0000313" key="1">
    <source>
        <dbReference type="EMBL" id="KAJ2877915.1"/>
    </source>
</evidence>
<reference evidence="1" key="1">
    <citation type="submission" date="2022-07" db="EMBL/GenBank/DDBJ databases">
        <title>Phylogenomic reconstructions and comparative analyses of Kickxellomycotina fungi.</title>
        <authorList>
            <person name="Reynolds N.K."/>
            <person name="Stajich J.E."/>
            <person name="Barry K."/>
            <person name="Grigoriev I.V."/>
            <person name="Crous P."/>
            <person name="Smith M.E."/>
        </authorList>
    </citation>
    <scope>NUCLEOTIDE SEQUENCE</scope>
    <source>
        <strain evidence="1">CBS 190363</strain>
    </source>
</reference>
<gene>
    <name evidence="1" type="ORF">IWW38_006456</name>
</gene>
<feature type="non-terminal residue" evidence="1">
    <location>
        <position position="250"/>
    </location>
</feature>
<evidence type="ECO:0000313" key="2">
    <source>
        <dbReference type="Proteomes" id="UP001139981"/>
    </source>
</evidence>
<sequence length="250" mass="27165">SMTMSERVVCIVHGATSIDVEVAGGVADSVQTVADSFSSGSAHPQSPIELHAAFIQHCVDSGNSDAVLAVFFAFCRTFDTVTRDIHVVARAQGLDEDAARRVLKGYFSAWPLVNSSSEPSLTWPVAPSPALFSSESVGLMAMFGGQRGTSSYLDEAVWLLDVYRPLLLDFVTRMSAFLQRESTDKRVASMYPKGFDVVRWLTVTDAAPSEAYLLSSPICMPLFGLIQLMHAMVLYKTLGVSPGDLVKRFK</sequence>
<dbReference type="EMBL" id="JANBVB010003685">
    <property type="protein sequence ID" value="KAJ2877915.1"/>
    <property type="molecule type" value="Genomic_DNA"/>
</dbReference>
<feature type="non-terminal residue" evidence="1">
    <location>
        <position position="1"/>
    </location>
</feature>